<dbReference type="Pfam" id="PF01486">
    <property type="entry name" value="K-box"/>
    <property type="match status" value="1"/>
</dbReference>
<dbReference type="GO" id="GO:0003700">
    <property type="term" value="F:DNA-binding transcription factor activity"/>
    <property type="evidence" value="ECO:0007669"/>
    <property type="project" value="InterPro"/>
</dbReference>
<dbReference type="GO" id="GO:0005634">
    <property type="term" value="C:nucleus"/>
    <property type="evidence" value="ECO:0007669"/>
    <property type="project" value="InterPro"/>
</dbReference>
<dbReference type="AlphaFoldDB" id="A0A5D3CZV1"/>
<dbReference type="InterPro" id="IPR002487">
    <property type="entry name" value="TF_Kbox"/>
</dbReference>
<protein>
    <submittedName>
        <fullName evidence="2">MADS-box transcription factor 6-like</fullName>
    </submittedName>
</protein>
<feature type="domain" description="K-box" evidence="1">
    <location>
        <begin position="5"/>
        <end position="83"/>
    </location>
</feature>
<comment type="caution">
    <text evidence="2">The sequence shown here is derived from an EMBL/GenBank/DDBJ whole genome shotgun (WGS) entry which is preliminary data.</text>
</comment>
<organism evidence="2 3">
    <name type="scientific">Cucumis melo var. makuwa</name>
    <name type="common">Oriental melon</name>
    <dbReference type="NCBI Taxonomy" id="1194695"/>
    <lineage>
        <taxon>Eukaryota</taxon>
        <taxon>Viridiplantae</taxon>
        <taxon>Streptophyta</taxon>
        <taxon>Embryophyta</taxon>
        <taxon>Tracheophyta</taxon>
        <taxon>Spermatophyta</taxon>
        <taxon>Magnoliopsida</taxon>
        <taxon>eudicotyledons</taxon>
        <taxon>Gunneridae</taxon>
        <taxon>Pentapetalae</taxon>
        <taxon>rosids</taxon>
        <taxon>fabids</taxon>
        <taxon>Cucurbitales</taxon>
        <taxon>Cucurbitaceae</taxon>
        <taxon>Benincaseae</taxon>
        <taxon>Cucumis</taxon>
    </lineage>
</organism>
<evidence type="ECO:0000259" key="1">
    <source>
        <dbReference type="PROSITE" id="PS51297"/>
    </source>
</evidence>
<reference evidence="2 3" key="1">
    <citation type="submission" date="2019-08" db="EMBL/GenBank/DDBJ databases">
        <title>Draft genome sequences of two oriental melons (Cucumis melo L. var makuwa).</title>
        <authorList>
            <person name="Kwon S.-Y."/>
        </authorList>
    </citation>
    <scope>NUCLEOTIDE SEQUENCE [LARGE SCALE GENOMIC DNA]</scope>
    <source>
        <strain evidence="3">cv. Chang Bougi</strain>
        <tissue evidence="2">Leaf</tissue>
    </source>
</reference>
<proteinExistence type="predicted"/>
<dbReference type="PROSITE" id="PS51297">
    <property type="entry name" value="K_BOX"/>
    <property type="match status" value="1"/>
</dbReference>
<gene>
    <name evidence="2" type="ORF">E5676_scaffold96G00900</name>
</gene>
<sequence length="83" mass="9964">MMHMLVMQIEDVSELRAKYESLQRSHRNFLVEELEPFSLKELHNLEKQLDKTLSQARSQWPKFLGEELEPFSLKDLRIGFLLF</sequence>
<accession>A0A5D3CZV1</accession>
<dbReference type="EMBL" id="SSTD01008275">
    <property type="protein sequence ID" value="TYK16818.1"/>
    <property type="molecule type" value="Genomic_DNA"/>
</dbReference>
<name>A0A5D3CZV1_CUCMM</name>
<dbReference type="Proteomes" id="UP000321947">
    <property type="component" value="Unassembled WGS sequence"/>
</dbReference>
<evidence type="ECO:0000313" key="3">
    <source>
        <dbReference type="Proteomes" id="UP000321947"/>
    </source>
</evidence>
<evidence type="ECO:0000313" key="2">
    <source>
        <dbReference type="EMBL" id="TYK16818.1"/>
    </source>
</evidence>